<evidence type="ECO:0000313" key="1">
    <source>
        <dbReference type="EMBL" id="KAK9235183.1"/>
    </source>
</evidence>
<protein>
    <submittedName>
        <fullName evidence="1">Uncharacterized protein</fullName>
    </submittedName>
</protein>
<reference evidence="2" key="1">
    <citation type="journal article" date="2024" name="Front. Bioeng. Biotechnol.">
        <title>Genome-scale model development and genomic sequencing of the oleaginous clade Lipomyces.</title>
        <authorList>
            <person name="Czajka J.J."/>
            <person name="Han Y."/>
            <person name="Kim J."/>
            <person name="Mondo S.J."/>
            <person name="Hofstad B.A."/>
            <person name="Robles A."/>
            <person name="Haridas S."/>
            <person name="Riley R."/>
            <person name="LaButti K."/>
            <person name="Pangilinan J."/>
            <person name="Andreopoulos W."/>
            <person name="Lipzen A."/>
            <person name="Yan J."/>
            <person name="Wang M."/>
            <person name="Ng V."/>
            <person name="Grigoriev I.V."/>
            <person name="Spatafora J.W."/>
            <person name="Magnuson J.K."/>
            <person name="Baker S.E."/>
            <person name="Pomraning K.R."/>
        </authorList>
    </citation>
    <scope>NUCLEOTIDE SEQUENCE [LARGE SCALE GENOMIC DNA]</scope>
    <source>
        <strain evidence="2">CBS 7786</strain>
    </source>
</reference>
<sequence>MSAEVAPSYGLAAHNGHVGHMDGSQILSESIGSSITSVSSSMSTVTPTTRIRQLYKKARYFFINRQFPEAYSILRPLIMRSSLQDHIDAAYRNHIWRLYLALLDGIMRLPSDRLKDGFSRSEILEFNKLVQDGEIWDQIAEAYGTAINLAPDMVFMLSLLCSRHTTHPDTLRVRVENYIQQNTGSLELYAYSRVLEFYAIVILPACEMWDDASKFVLSNDLFSADKRRDMVAVIERLETKSSEARAERDAKAQLRKMRRTKPHENRPKVQKEEQKQEPQLGSLSWSSGKSENDRDEHSAPMDSSNSISDQNELIARLTRLWTFLARFCRRPDVIARLVEILVAIVVVILAFAVPDNRARLAFTMTDLWKRLRKTITMGVRVNYL</sequence>
<keyword evidence="2" id="KW-1185">Reference proteome</keyword>
<organism evidence="1 2">
    <name type="scientific">Lipomyces kononenkoae</name>
    <name type="common">Yeast</name>
    <dbReference type="NCBI Taxonomy" id="34357"/>
    <lineage>
        <taxon>Eukaryota</taxon>
        <taxon>Fungi</taxon>
        <taxon>Dikarya</taxon>
        <taxon>Ascomycota</taxon>
        <taxon>Saccharomycotina</taxon>
        <taxon>Lipomycetes</taxon>
        <taxon>Lipomycetales</taxon>
        <taxon>Lipomycetaceae</taxon>
        <taxon>Lipomyces</taxon>
    </lineage>
</organism>
<comment type="caution">
    <text evidence="1">The sequence shown here is derived from an EMBL/GenBank/DDBJ whole genome shotgun (WGS) entry which is preliminary data.</text>
</comment>
<proteinExistence type="predicted"/>
<name>A0ACC3SU60_LIPKO</name>
<accession>A0ACC3SU60</accession>
<gene>
    <name evidence="1" type="ORF">V1525DRAFT_410763</name>
</gene>
<dbReference type="EMBL" id="MU971427">
    <property type="protein sequence ID" value="KAK9235183.1"/>
    <property type="molecule type" value="Genomic_DNA"/>
</dbReference>
<evidence type="ECO:0000313" key="2">
    <source>
        <dbReference type="Proteomes" id="UP001433508"/>
    </source>
</evidence>
<dbReference type="Proteomes" id="UP001433508">
    <property type="component" value="Unassembled WGS sequence"/>
</dbReference>